<keyword evidence="26" id="KW-1185">Reference proteome</keyword>
<dbReference type="InterPro" id="IPR001675">
    <property type="entry name" value="Glyco_trans_29"/>
</dbReference>
<dbReference type="GO" id="GO:0003836">
    <property type="term" value="F:beta-galactoside (CMP) alpha-2,3-sialyltransferase activity"/>
    <property type="evidence" value="ECO:0007669"/>
    <property type="project" value="UniProtKB-EC"/>
</dbReference>
<keyword evidence="9" id="KW-0735">Signal-anchor</keyword>
<evidence type="ECO:0000256" key="4">
    <source>
        <dbReference type="ARBA" id="ARBA00006003"/>
    </source>
</evidence>
<dbReference type="OrthoDB" id="10264956at2759"/>
<feature type="chain" id="PRO_5025428890" description="CMP-N-acetylneuraminate-beta-galactosamide-alpha-2,3-sialyltransferase 1" evidence="24">
    <location>
        <begin position="23"/>
        <end position="307"/>
    </location>
</feature>
<evidence type="ECO:0000313" key="25">
    <source>
        <dbReference type="Ensembl" id="ENSSORP00005029416.1"/>
    </source>
</evidence>
<dbReference type="GO" id="GO:0032580">
    <property type="term" value="C:Golgi cisterna membrane"/>
    <property type="evidence" value="ECO:0007669"/>
    <property type="project" value="UniProtKB-SubCell"/>
</dbReference>
<evidence type="ECO:0000256" key="19">
    <source>
        <dbReference type="ARBA" id="ARBA00042022"/>
    </source>
</evidence>
<keyword evidence="11" id="KW-0333">Golgi apparatus</keyword>
<reference evidence="25" key="2">
    <citation type="submission" date="2025-08" db="UniProtKB">
        <authorList>
            <consortium name="Ensembl"/>
        </authorList>
    </citation>
    <scope>IDENTIFICATION</scope>
</reference>
<accession>A0A673AJ85</accession>
<evidence type="ECO:0000256" key="24">
    <source>
        <dbReference type="SAM" id="SignalP"/>
    </source>
</evidence>
<dbReference type="InParanoid" id="A0A673AJ85"/>
<evidence type="ECO:0000256" key="7">
    <source>
        <dbReference type="ARBA" id="ARBA00022679"/>
    </source>
</evidence>
<sequence length="307" mass="35415">MSTKNNILTFLLLLTGICLIWMETRPEFSFSLLNFRSCDCDTLTSTDVDPWFITHFNRSVEPFMSTKNNISERHFNWWKKLQYDRRNYAYYKATVEKLFQLLPSPPDEPSSGRCRTCSVVGNSGNLNDAHYGPLIDHQDLVIRINKGQTEGYEQHVGTRTTHRVMYPESASNISSNDTHIVLFPFKTKDLEWIIKATKTGLIGRQHSTKKGLVMVVNPSFMKYVHEIWLGKKGKYPSTGFMTLVLAIHLCEEVHVFGYGADSDGNWSHYWEELLNKKLRTGNHSGKHEYGIILKLAQSQKVKFYTGY</sequence>
<keyword evidence="13" id="KW-1015">Disulfide bond</keyword>
<dbReference type="PANTHER" id="PTHR46032:SF6">
    <property type="entry name" value="CMP-N-ACETYLNEURAMINATE-BETA-GALACTOSAMIDE-ALPHA-2,3-SIALYLTRANSFERASE 1"/>
    <property type="match status" value="1"/>
</dbReference>
<dbReference type="Ensembl" id="ENSSORT00005030249.1">
    <property type="protein sequence ID" value="ENSSORP00005029416.1"/>
    <property type="gene ID" value="ENSSORG00005014039.1"/>
</dbReference>
<keyword evidence="10" id="KW-1133">Transmembrane helix</keyword>
<dbReference type="GO" id="GO:0097503">
    <property type="term" value="P:sialylation"/>
    <property type="evidence" value="ECO:0007669"/>
    <property type="project" value="TreeGrafter"/>
</dbReference>
<evidence type="ECO:0000256" key="15">
    <source>
        <dbReference type="ARBA" id="ARBA00039107"/>
    </source>
</evidence>
<keyword evidence="8" id="KW-0812">Transmembrane</keyword>
<keyword evidence="6" id="KW-0328">Glycosyltransferase</keyword>
<keyword evidence="5" id="KW-0964">Secreted</keyword>
<dbReference type="InterPro" id="IPR038578">
    <property type="entry name" value="GT29-like_sf"/>
</dbReference>
<evidence type="ECO:0000256" key="5">
    <source>
        <dbReference type="ARBA" id="ARBA00022525"/>
    </source>
</evidence>
<evidence type="ECO:0000256" key="11">
    <source>
        <dbReference type="ARBA" id="ARBA00023034"/>
    </source>
</evidence>
<evidence type="ECO:0000256" key="8">
    <source>
        <dbReference type="ARBA" id="ARBA00022692"/>
    </source>
</evidence>
<dbReference type="Gene3D" id="3.90.1480.20">
    <property type="entry name" value="Glycosyl transferase family 29"/>
    <property type="match status" value="1"/>
</dbReference>
<evidence type="ECO:0000256" key="10">
    <source>
        <dbReference type="ARBA" id="ARBA00022989"/>
    </source>
</evidence>
<evidence type="ECO:0000256" key="3">
    <source>
        <dbReference type="ARBA" id="ARBA00004922"/>
    </source>
</evidence>
<dbReference type="GeneID" id="115428031"/>
<dbReference type="InterPro" id="IPR051757">
    <property type="entry name" value="Beta-gal_alpha2-3_sialyltrans"/>
</dbReference>
<keyword evidence="7" id="KW-0808">Transferase</keyword>
<feature type="signal peptide" evidence="24">
    <location>
        <begin position="1"/>
        <end position="22"/>
    </location>
</feature>
<dbReference type="FunFam" id="3.90.1480.20:FF:000015">
    <property type="entry name" value="Lactosylceramide alpha-2,3-sialyltransferase"/>
    <property type="match status" value="1"/>
</dbReference>
<comment type="similarity">
    <text evidence="4">Belongs to the glycosyltransferase 29 family.</text>
</comment>
<dbReference type="Proteomes" id="UP000472271">
    <property type="component" value="Chromosome 11"/>
</dbReference>
<evidence type="ECO:0000256" key="22">
    <source>
        <dbReference type="ARBA" id="ARBA00042991"/>
    </source>
</evidence>
<dbReference type="EC" id="2.4.3.4" evidence="15"/>
<keyword evidence="14" id="KW-0325">Glycoprotein</keyword>
<name>A0A673AJ85_9TELE</name>
<evidence type="ECO:0000256" key="1">
    <source>
        <dbReference type="ARBA" id="ARBA00004447"/>
    </source>
</evidence>
<evidence type="ECO:0000256" key="23">
    <source>
        <dbReference type="PIRSR" id="PIRSR005557-2"/>
    </source>
</evidence>
<evidence type="ECO:0000256" key="13">
    <source>
        <dbReference type="ARBA" id="ARBA00023157"/>
    </source>
</evidence>
<keyword evidence="24" id="KW-0732">Signal</keyword>
<reference evidence="25" key="1">
    <citation type="submission" date="2019-06" db="EMBL/GenBank/DDBJ databases">
        <authorList>
            <consortium name="Wellcome Sanger Institute Data Sharing"/>
        </authorList>
    </citation>
    <scope>NUCLEOTIDE SEQUENCE [LARGE SCALE GENOMIC DNA]</scope>
</reference>
<evidence type="ECO:0000256" key="6">
    <source>
        <dbReference type="ARBA" id="ARBA00022676"/>
    </source>
</evidence>
<evidence type="ECO:0000256" key="20">
    <source>
        <dbReference type="ARBA" id="ARBA00042448"/>
    </source>
</evidence>
<keyword evidence="12" id="KW-0472">Membrane</keyword>
<proteinExistence type="inferred from homology"/>
<dbReference type="PIRSF" id="PIRSF005557">
    <property type="entry name" value="Sialyl_trans"/>
    <property type="match status" value="1"/>
</dbReference>
<protein>
    <recommendedName>
        <fullName evidence="16">CMP-N-acetylneuraminate-beta-galactosamide-alpha-2,3-sialyltransferase 1</fullName>
        <ecNumber evidence="15">2.4.3.4</ecNumber>
    </recommendedName>
    <alternativeName>
        <fullName evidence="22">Gal-NAc6S</fullName>
    </alternativeName>
    <alternativeName>
        <fullName evidence="20">Gal-beta-1,3-GalNAc-alpha-2,3-sialyltransferase</fullName>
    </alternativeName>
    <alternativeName>
        <fullName evidence="18">ST3Gal I</fullName>
    </alternativeName>
    <alternativeName>
        <fullName evidence="19">ST3GalA.1</fullName>
    </alternativeName>
    <alternativeName>
        <fullName evidence="17">ST3O</fullName>
    </alternativeName>
    <alternativeName>
        <fullName evidence="21">Sialyltransferase 4A</fullName>
    </alternativeName>
</protein>
<dbReference type="GO" id="GO:0005576">
    <property type="term" value="C:extracellular region"/>
    <property type="evidence" value="ECO:0007669"/>
    <property type="project" value="UniProtKB-SubCell"/>
</dbReference>
<feature type="disulfide bond" evidence="23">
    <location>
        <begin position="117"/>
        <end position="250"/>
    </location>
</feature>
<comment type="pathway">
    <text evidence="3">Protein modification; protein glycosylation.</text>
</comment>
<evidence type="ECO:0000256" key="14">
    <source>
        <dbReference type="ARBA" id="ARBA00023180"/>
    </source>
</evidence>
<evidence type="ECO:0000256" key="12">
    <source>
        <dbReference type="ARBA" id="ARBA00023136"/>
    </source>
</evidence>
<evidence type="ECO:0000313" key="26">
    <source>
        <dbReference type="Proteomes" id="UP000472271"/>
    </source>
</evidence>
<dbReference type="GO" id="GO:1901137">
    <property type="term" value="P:carbohydrate derivative biosynthetic process"/>
    <property type="evidence" value="ECO:0007669"/>
    <property type="project" value="UniProtKB-ARBA"/>
</dbReference>
<comment type="subcellular location">
    <subcellularLocation>
        <location evidence="1">Golgi apparatus</location>
        <location evidence="1">Golgi stack membrane</location>
        <topology evidence="1">Single-pass type II membrane protein</topology>
    </subcellularLocation>
    <subcellularLocation>
        <location evidence="2">Secreted</location>
    </subcellularLocation>
</comment>
<evidence type="ECO:0000256" key="9">
    <source>
        <dbReference type="ARBA" id="ARBA00022968"/>
    </source>
</evidence>
<dbReference type="RefSeq" id="XP_030002664.1">
    <property type="nucleotide sequence ID" value="XM_030146804.1"/>
</dbReference>
<evidence type="ECO:0000256" key="17">
    <source>
        <dbReference type="ARBA" id="ARBA00041507"/>
    </source>
</evidence>
<evidence type="ECO:0000256" key="2">
    <source>
        <dbReference type="ARBA" id="ARBA00004613"/>
    </source>
</evidence>
<dbReference type="PANTHER" id="PTHR46032">
    <property type="entry name" value="ALPHA-2,3-SIALYLTRANSFERASE ST3GAL I ISOFORM X1"/>
    <property type="match status" value="1"/>
</dbReference>
<evidence type="ECO:0000256" key="21">
    <source>
        <dbReference type="ARBA" id="ARBA00042682"/>
    </source>
</evidence>
<evidence type="ECO:0000256" key="18">
    <source>
        <dbReference type="ARBA" id="ARBA00041997"/>
    </source>
</evidence>
<gene>
    <name evidence="25" type="primary">LOC115428031</name>
</gene>
<dbReference type="Pfam" id="PF00777">
    <property type="entry name" value="Glyco_transf_29"/>
    <property type="match status" value="1"/>
</dbReference>
<organism evidence="25 26">
    <name type="scientific">Sphaeramia orbicularis</name>
    <name type="common">orbiculate cardinalfish</name>
    <dbReference type="NCBI Taxonomy" id="375764"/>
    <lineage>
        <taxon>Eukaryota</taxon>
        <taxon>Metazoa</taxon>
        <taxon>Chordata</taxon>
        <taxon>Craniata</taxon>
        <taxon>Vertebrata</taxon>
        <taxon>Euteleostomi</taxon>
        <taxon>Actinopterygii</taxon>
        <taxon>Neopterygii</taxon>
        <taxon>Teleostei</taxon>
        <taxon>Neoteleostei</taxon>
        <taxon>Acanthomorphata</taxon>
        <taxon>Gobiaria</taxon>
        <taxon>Kurtiformes</taxon>
        <taxon>Apogonoidei</taxon>
        <taxon>Apogonidae</taxon>
        <taxon>Apogoninae</taxon>
        <taxon>Sphaeramia</taxon>
    </lineage>
</organism>
<dbReference type="InterPro" id="IPR012163">
    <property type="entry name" value="Sialyl_trans"/>
</dbReference>
<reference evidence="25" key="3">
    <citation type="submission" date="2025-09" db="UniProtKB">
        <authorList>
            <consortium name="Ensembl"/>
        </authorList>
    </citation>
    <scope>IDENTIFICATION</scope>
</reference>
<dbReference type="AlphaFoldDB" id="A0A673AJ85"/>
<evidence type="ECO:0000256" key="16">
    <source>
        <dbReference type="ARBA" id="ARBA00040101"/>
    </source>
</evidence>